<sequence length="80" mass="9151">MQEKISFNADDGVLRLPTLGGGPCDGINISKLDSFRRPPRWGLTGRSDFLYLLHAAANKKPLRYPPVHIQSYLAKYWHRK</sequence>
<organism evidence="1 2">
    <name type="scientific">Rhododendron griersonianum</name>
    <dbReference type="NCBI Taxonomy" id="479676"/>
    <lineage>
        <taxon>Eukaryota</taxon>
        <taxon>Viridiplantae</taxon>
        <taxon>Streptophyta</taxon>
        <taxon>Embryophyta</taxon>
        <taxon>Tracheophyta</taxon>
        <taxon>Spermatophyta</taxon>
        <taxon>Magnoliopsida</taxon>
        <taxon>eudicotyledons</taxon>
        <taxon>Gunneridae</taxon>
        <taxon>Pentapetalae</taxon>
        <taxon>asterids</taxon>
        <taxon>Ericales</taxon>
        <taxon>Ericaceae</taxon>
        <taxon>Ericoideae</taxon>
        <taxon>Rhodoreae</taxon>
        <taxon>Rhododendron</taxon>
    </lineage>
</organism>
<dbReference type="AlphaFoldDB" id="A0AAV6J546"/>
<evidence type="ECO:0000313" key="2">
    <source>
        <dbReference type="Proteomes" id="UP000823749"/>
    </source>
</evidence>
<keyword evidence="2" id="KW-1185">Reference proteome</keyword>
<dbReference type="EMBL" id="JACTNZ010000008">
    <property type="protein sequence ID" value="KAG5534887.1"/>
    <property type="molecule type" value="Genomic_DNA"/>
</dbReference>
<accession>A0AAV6J546</accession>
<comment type="caution">
    <text evidence="1">The sequence shown here is derived from an EMBL/GenBank/DDBJ whole genome shotgun (WGS) entry which is preliminary data.</text>
</comment>
<dbReference type="Proteomes" id="UP000823749">
    <property type="component" value="Chromosome 8"/>
</dbReference>
<protein>
    <submittedName>
        <fullName evidence="1">Uncharacterized protein</fullName>
    </submittedName>
</protein>
<name>A0AAV6J546_9ERIC</name>
<evidence type="ECO:0000313" key="1">
    <source>
        <dbReference type="EMBL" id="KAG5534887.1"/>
    </source>
</evidence>
<reference evidence="1" key="1">
    <citation type="submission" date="2020-08" db="EMBL/GenBank/DDBJ databases">
        <title>Plant Genome Project.</title>
        <authorList>
            <person name="Zhang R.-G."/>
        </authorList>
    </citation>
    <scope>NUCLEOTIDE SEQUENCE</scope>
    <source>
        <strain evidence="1">WSP0</strain>
        <tissue evidence="1">Leaf</tissue>
    </source>
</reference>
<proteinExistence type="predicted"/>
<gene>
    <name evidence="1" type="ORF">RHGRI_022866</name>
</gene>